<name>A0ABP0ADQ1_PIPNA</name>
<proteinExistence type="predicted"/>
<sequence length="151" mass="17211">MVFAMYYHTRVNVPERSGPQAAVLTVCTHAPSSVCARSRVFGWSLWACFWLSAECGHSHCHHVGHFFPDWPVTERNVSDCWKTQQQKTDSSPPPRPTTQRSPARQPVFLKQSTFSPLPPAKRSRKTWAMRVTMFSLLVPMSTLQMPPFPLL</sequence>
<evidence type="ECO:0000313" key="2">
    <source>
        <dbReference type="EMBL" id="CAK6446981.1"/>
    </source>
</evidence>
<dbReference type="EMBL" id="OY882863">
    <property type="protein sequence ID" value="CAK6446981.1"/>
    <property type="molecule type" value="Genomic_DNA"/>
</dbReference>
<gene>
    <name evidence="2" type="ORF">MPIPNATIZW_LOCUS15287</name>
</gene>
<evidence type="ECO:0000256" key="1">
    <source>
        <dbReference type="SAM" id="MobiDB-lite"/>
    </source>
</evidence>
<evidence type="ECO:0000313" key="3">
    <source>
        <dbReference type="Proteomes" id="UP001314169"/>
    </source>
</evidence>
<feature type="region of interest" description="Disordered" evidence="1">
    <location>
        <begin position="78"/>
        <end position="105"/>
    </location>
</feature>
<organism evidence="2 3">
    <name type="scientific">Pipistrellus nathusii</name>
    <name type="common">Nathusius' pipistrelle</name>
    <dbReference type="NCBI Taxonomy" id="59473"/>
    <lineage>
        <taxon>Eukaryota</taxon>
        <taxon>Metazoa</taxon>
        <taxon>Chordata</taxon>
        <taxon>Craniata</taxon>
        <taxon>Vertebrata</taxon>
        <taxon>Euteleostomi</taxon>
        <taxon>Mammalia</taxon>
        <taxon>Eutheria</taxon>
        <taxon>Laurasiatheria</taxon>
        <taxon>Chiroptera</taxon>
        <taxon>Yangochiroptera</taxon>
        <taxon>Vespertilionidae</taxon>
        <taxon>Pipistrellus</taxon>
    </lineage>
</organism>
<accession>A0ABP0ADQ1</accession>
<reference evidence="2" key="1">
    <citation type="submission" date="2023-12" db="EMBL/GenBank/DDBJ databases">
        <authorList>
            <person name="Brown T."/>
        </authorList>
    </citation>
    <scope>NUCLEOTIDE SEQUENCE</scope>
</reference>
<protein>
    <submittedName>
        <fullName evidence="2">Uncharacterized protein</fullName>
    </submittedName>
</protein>
<keyword evidence="3" id="KW-1185">Reference proteome</keyword>
<dbReference type="Proteomes" id="UP001314169">
    <property type="component" value="Chromosome 6"/>
</dbReference>